<dbReference type="PROSITE" id="PS00087">
    <property type="entry name" value="SOD_CU_ZN_1"/>
    <property type="match status" value="1"/>
</dbReference>
<evidence type="ECO:0000256" key="4">
    <source>
        <dbReference type="ARBA" id="ARBA00022862"/>
    </source>
</evidence>
<comment type="cofactor">
    <cofactor evidence="9">
        <name>Cu cation</name>
        <dbReference type="ChEBI" id="CHEBI:23378"/>
    </cofactor>
    <text evidence="9">Binds 1 copper ion per subunit.</text>
</comment>
<dbReference type="PROSITE" id="PS00332">
    <property type="entry name" value="SOD_CU_ZN_2"/>
    <property type="match status" value="1"/>
</dbReference>
<proteinExistence type="inferred from homology"/>
<comment type="catalytic activity">
    <reaction evidence="8 9">
        <text>2 superoxide + 2 H(+) = H2O2 + O2</text>
        <dbReference type="Rhea" id="RHEA:20696"/>
        <dbReference type="ChEBI" id="CHEBI:15378"/>
        <dbReference type="ChEBI" id="CHEBI:15379"/>
        <dbReference type="ChEBI" id="CHEBI:16240"/>
        <dbReference type="ChEBI" id="CHEBI:18421"/>
        <dbReference type="EC" id="1.15.1.1"/>
    </reaction>
</comment>
<name>A0AAD9KVH1_RIDPI</name>
<dbReference type="GO" id="GO:0004784">
    <property type="term" value="F:superoxide dismutase activity"/>
    <property type="evidence" value="ECO:0007669"/>
    <property type="project" value="UniProtKB-EC"/>
</dbReference>
<reference evidence="12" key="1">
    <citation type="journal article" date="2023" name="Mol. Biol. Evol.">
        <title>Third-Generation Sequencing Reveals the Adaptive Role of the Epigenome in Three Deep-Sea Polychaetes.</title>
        <authorList>
            <person name="Perez M."/>
            <person name="Aroh O."/>
            <person name="Sun Y."/>
            <person name="Lan Y."/>
            <person name="Juniper S.K."/>
            <person name="Young C.R."/>
            <person name="Angers B."/>
            <person name="Qian P.Y."/>
        </authorList>
    </citation>
    <scope>NUCLEOTIDE SEQUENCE</scope>
    <source>
        <strain evidence="12">R07B-5</strain>
    </source>
</reference>
<gene>
    <name evidence="12" type="ORF">NP493_554g00022</name>
</gene>
<evidence type="ECO:0000256" key="7">
    <source>
        <dbReference type="ARBA" id="ARBA00023157"/>
    </source>
</evidence>
<comment type="cofactor">
    <cofactor evidence="9">
        <name>Zn(2+)</name>
        <dbReference type="ChEBI" id="CHEBI:29105"/>
    </cofactor>
    <text evidence="9">Binds 1 zinc ion per subunit.</text>
</comment>
<dbReference type="SUPFAM" id="SSF49329">
    <property type="entry name" value="Cu,Zn superoxide dismutase-like"/>
    <property type="match status" value="1"/>
</dbReference>
<evidence type="ECO:0000256" key="10">
    <source>
        <dbReference type="SAM" id="SignalP"/>
    </source>
</evidence>
<evidence type="ECO:0000256" key="3">
    <source>
        <dbReference type="ARBA" id="ARBA00022833"/>
    </source>
</evidence>
<evidence type="ECO:0000259" key="11">
    <source>
        <dbReference type="Pfam" id="PF00080"/>
    </source>
</evidence>
<evidence type="ECO:0000256" key="1">
    <source>
        <dbReference type="ARBA" id="ARBA00010457"/>
    </source>
</evidence>
<keyword evidence="4" id="KW-0049">Antioxidant</keyword>
<dbReference type="PRINTS" id="PR00068">
    <property type="entry name" value="CUZNDISMTASE"/>
</dbReference>
<dbReference type="Proteomes" id="UP001209878">
    <property type="component" value="Unassembled WGS sequence"/>
</dbReference>
<keyword evidence="13" id="KW-1185">Reference proteome</keyword>
<evidence type="ECO:0000256" key="2">
    <source>
        <dbReference type="ARBA" id="ARBA00022723"/>
    </source>
</evidence>
<keyword evidence="7" id="KW-1015">Disulfide bond</keyword>
<dbReference type="EC" id="1.15.1.1" evidence="9"/>
<dbReference type="Pfam" id="PF00080">
    <property type="entry name" value="Sod_Cu"/>
    <property type="match status" value="1"/>
</dbReference>
<accession>A0AAD9KVH1</accession>
<dbReference type="InterPro" id="IPR018152">
    <property type="entry name" value="SOD_Cu/Zn_BS"/>
</dbReference>
<dbReference type="FunFam" id="2.60.40.200:FF:000003">
    <property type="entry name" value="Superoxide dismutase [Cu-Zn], chloroplastic"/>
    <property type="match status" value="1"/>
</dbReference>
<evidence type="ECO:0000313" key="12">
    <source>
        <dbReference type="EMBL" id="KAK2178201.1"/>
    </source>
</evidence>
<keyword evidence="10" id="KW-0732">Signal</keyword>
<dbReference type="CDD" id="cd00305">
    <property type="entry name" value="Cu-Zn_Superoxide_Dismutase"/>
    <property type="match status" value="1"/>
</dbReference>
<comment type="caution">
    <text evidence="12">The sequence shown here is derived from an EMBL/GenBank/DDBJ whole genome shotgun (WGS) entry which is preliminary data.</text>
</comment>
<dbReference type="AlphaFoldDB" id="A0AAD9KVH1"/>
<dbReference type="Gene3D" id="2.60.40.200">
    <property type="entry name" value="Superoxide dismutase, copper/zinc binding domain"/>
    <property type="match status" value="1"/>
</dbReference>
<comment type="function">
    <text evidence="9">Destroys radicals which are normally produced within the cells and which are toxic to biological systems.</text>
</comment>
<evidence type="ECO:0000256" key="6">
    <source>
        <dbReference type="ARBA" id="ARBA00023008"/>
    </source>
</evidence>
<evidence type="ECO:0000256" key="8">
    <source>
        <dbReference type="ARBA" id="ARBA00049204"/>
    </source>
</evidence>
<evidence type="ECO:0000256" key="5">
    <source>
        <dbReference type="ARBA" id="ARBA00023002"/>
    </source>
</evidence>
<keyword evidence="2 9" id="KW-0479">Metal-binding</keyword>
<feature type="chain" id="PRO_5042286501" description="Superoxide dismutase [Cu-Zn]" evidence="10">
    <location>
        <begin position="22"/>
        <end position="213"/>
    </location>
</feature>
<evidence type="ECO:0000313" key="13">
    <source>
        <dbReference type="Proteomes" id="UP001209878"/>
    </source>
</evidence>
<keyword evidence="6 9" id="KW-0186">Copper</keyword>
<comment type="similarity">
    <text evidence="1 9">Belongs to the Cu-Zn superoxide dismutase family.</text>
</comment>
<keyword evidence="5 9" id="KW-0560">Oxidoreductase</keyword>
<keyword evidence="3 9" id="KW-0862">Zinc</keyword>
<dbReference type="PANTHER" id="PTHR10003">
    <property type="entry name" value="SUPEROXIDE DISMUTASE CU-ZN -RELATED"/>
    <property type="match status" value="1"/>
</dbReference>
<protein>
    <recommendedName>
        <fullName evidence="9">Superoxide dismutase [Cu-Zn]</fullName>
        <ecNumber evidence="9">1.15.1.1</ecNumber>
    </recommendedName>
</protein>
<sequence>MTGSCCVAALLVAVVCTLAGAAESATAKCIVDASTGSGAENISGTVMFSQPDDEGEVTITVKLSGFNTGATRKHGFHVHEKGDLGDACKAAGGHYNPHHKPHGAPVDVERHVGDLGNVEQDTDGKVDTVIKDKVVSLAGEYSVIGKSIVIHEGEDDLGKGTYSDSKTTGHAGARLGCCVIIVQDTGAASRLSVHAGLLLAAVAGGVWRGLSPE</sequence>
<feature type="signal peptide" evidence="10">
    <location>
        <begin position="1"/>
        <end position="21"/>
    </location>
</feature>
<dbReference type="EMBL" id="JAODUO010000554">
    <property type="protein sequence ID" value="KAK2178201.1"/>
    <property type="molecule type" value="Genomic_DNA"/>
</dbReference>
<dbReference type="InterPro" id="IPR036423">
    <property type="entry name" value="SOD-like_Cu/Zn_dom_sf"/>
</dbReference>
<dbReference type="GO" id="GO:0005507">
    <property type="term" value="F:copper ion binding"/>
    <property type="evidence" value="ECO:0007669"/>
    <property type="project" value="InterPro"/>
</dbReference>
<dbReference type="InterPro" id="IPR001424">
    <property type="entry name" value="SOD_Cu_Zn_dom"/>
</dbReference>
<organism evidence="12 13">
    <name type="scientific">Ridgeia piscesae</name>
    <name type="common">Tubeworm</name>
    <dbReference type="NCBI Taxonomy" id="27915"/>
    <lineage>
        <taxon>Eukaryota</taxon>
        <taxon>Metazoa</taxon>
        <taxon>Spiralia</taxon>
        <taxon>Lophotrochozoa</taxon>
        <taxon>Annelida</taxon>
        <taxon>Polychaeta</taxon>
        <taxon>Sedentaria</taxon>
        <taxon>Canalipalpata</taxon>
        <taxon>Sabellida</taxon>
        <taxon>Siboglinidae</taxon>
        <taxon>Ridgeia</taxon>
    </lineage>
</organism>
<dbReference type="InterPro" id="IPR024134">
    <property type="entry name" value="SOD_Cu/Zn_/chaperone"/>
</dbReference>
<evidence type="ECO:0000256" key="9">
    <source>
        <dbReference type="RuleBase" id="RU000393"/>
    </source>
</evidence>
<feature type="domain" description="Superoxide dismutase copper/zinc binding" evidence="11">
    <location>
        <begin position="42"/>
        <end position="180"/>
    </location>
</feature>